<dbReference type="Pfam" id="PF00665">
    <property type="entry name" value="rve"/>
    <property type="match status" value="1"/>
</dbReference>
<feature type="domain" description="Integrase catalytic" evidence="3">
    <location>
        <begin position="201"/>
        <end position="359"/>
    </location>
</feature>
<dbReference type="InterPro" id="IPR012337">
    <property type="entry name" value="RNaseH-like_sf"/>
</dbReference>
<evidence type="ECO:0000313" key="4">
    <source>
        <dbReference type="Ensembl" id="ENSLLEP00000018353.1"/>
    </source>
</evidence>
<dbReference type="Gene3D" id="3.30.420.10">
    <property type="entry name" value="Ribonuclease H-like superfamily/Ribonuclease H"/>
    <property type="match status" value="1"/>
</dbReference>
<keyword evidence="5" id="KW-1185">Reference proteome</keyword>
<dbReference type="InterPro" id="IPR050951">
    <property type="entry name" value="Retrovirus_Pol_polyprotein"/>
</dbReference>
<dbReference type="InterPro" id="IPR036397">
    <property type="entry name" value="RNaseH_sf"/>
</dbReference>
<dbReference type="PANTHER" id="PTHR37984:SF15">
    <property type="entry name" value="INTEGRASE CATALYTIC DOMAIN-CONTAINING PROTEIN"/>
    <property type="match status" value="1"/>
</dbReference>
<feature type="region of interest" description="Disordered" evidence="2">
    <location>
        <begin position="495"/>
        <end position="626"/>
    </location>
</feature>
<dbReference type="OrthoDB" id="9428234at2759"/>
<evidence type="ECO:0000313" key="5">
    <source>
        <dbReference type="Proteomes" id="UP000694569"/>
    </source>
</evidence>
<dbReference type="Gene3D" id="1.10.340.70">
    <property type="match status" value="1"/>
</dbReference>
<dbReference type="InterPro" id="IPR041588">
    <property type="entry name" value="Integrase_H2C2"/>
</dbReference>
<reference evidence="4" key="2">
    <citation type="submission" date="2025-09" db="UniProtKB">
        <authorList>
            <consortium name="Ensembl"/>
        </authorList>
    </citation>
    <scope>IDENTIFICATION</scope>
</reference>
<sequence length="668" mass="77952">MPLEINNYMNQCTEELKRDIISSSILGISVELEEPSQGIGTVFTRALELVQDAPHSTVTSPLTMGQIRKSQEEDPIVGRVLRYKTKNQRPGNEVLKTEHLDVQLLLKQWTKLFVNKDGVLYRKTSERDQLILPKEYHPLVFKELHQEMGHLGVERTLTLIRDRFYWQHMQKDVEHFVTRVCECLKKKKPNKPTRAPLSTITTTYPFEMVSVDFLHLEKCKQGYEYILVVMDHYTRFAQAYSTRNKSAKTVAEKIFNDFALKFGFPSKIHHDMGKEFENQMFTRLKELSGVRGSHTTPYHPQGNGQVERFNRTLLSMLRTLTEKEKTDWKNSLGKVVHAYNCTRSEATGYSPYYLLFGRSPRLPIDLLFNRAVEEKQETYEDYVTEWQKRMSEAYVVASRAAKKEATRGKVYYDRRIQGNDLQPGGRVLVRNLTERGGPGKIRSYWEDKVHVVVQRKSKESPVYEIKPENGEGRNRVIHRNLLMPCDHLPLEKPEKAAEQAIPKKRDSLEKKIQATRKRQPQDDSDSDSGDDYQLVYRLRPLVEKNSRNGEPMLNPRARVFQPQVTQQSNDYLPVDEGLEDNRYHGCEDQVPQPSFEAEPSFNEEQETPEQSPRSHPQRERRQPRMLTYETLGQPSVIQREVPVKDIHTKYCSSSFWRPWNTMNLQIAY</sequence>
<evidence type="ECO:0000259" key="3">
    <source>
        <dbReference type="PROSITE" id="PS50994"/>
    </source>
</evidence>
<organism evidence="4 5">
    <name type="scientific">Leptobrachium leishanense</name>
    <name type="common">Leishan spiny toad</name>
    <dbReference type="NCBI Taxonomy" id="445787"/>
    <lineage>
        <taxon>Eukaryota</taxon>
        <taxon>Metazoa</taxon>
        <taxon>Chordata</taxon>
        <taxon>Craniata</taxon>
        <taxon>Vertebrata</taxon>
        <taxon>Euteleostomi</taxon>
        <taxon>Amphibia</taxon>
        <taxon>Batrachia</taxon>
        <taxon>Anura</taxon>
        <taxon>Pelobatoidea</taxon>
        <taxon>Megophryidae</taxon>
        <taxon>Leptobrachium</taxon>
    </lineage>
</organism>
<dbReference type="FunFam" id="3.30.420.10:FF:000032">
    <property type="entry name" value="Retrovirus-related Pol polyprotein from transposon 297-like Protein"/>
    <property type="match status" value="1"/>
</dbReference>
<dbReference type="SUPFAM" id="SSF53098">
    <property type="entry name" value="Ribonuclease H-like"/>
    <property type="match status" value="1"/>
</dbReference>
<protein>
    <recommendedName>
        <fullName evidence="1">Gypsy retrotransposon integrase-like protein 1</fullName>
    </recommendedName>
</protein>
<dbReference type="PANTHER" id="PTHR37984">
    <property type="entry name" value="PROTEIN CBG26694"/>
    <property type="match status" value="1"/>
</dbReference>
<dbReference type="Ensembl" id="ENSLLET00000019077.1">
    <property type="protein sequence ID" value="ENSLLEP00000018353.1"/>
    <property type="gene ID" value="ENSLLEG00000011693.1"/>
</dbReference>
<dbReference type="Pfam" id="PF17921">
    <property type="entry name" value="Integrase_H2C2"/>
    <property type="match status" value="1"/>
</dbReference>
<dbReference type="PROSITE" id="PS50994">
    <property type="entry name" value="INTEGRASE"/>
    <property type="match status" value="1"/>
</dbReference>
<dbReference type="Proteomes" id="UP000694569">
    <property type="component" value="Unplaced"/>
</dbReference>
<evidence type="ECO:0000256" key="2">
    <source>
        <dbReference type="SAM" id="MobiDB-lite"/>
    </source>
</evidence>
<dbReference type="AlphaFoldDB" id="A0A8C5MS83"/>
<accession>A0A8C5MS83</accession>
<dbReference type="GO" id="GO:0015074">
    <property type="term" value="P:DNA integration"/>
    <property type="evidence" value="ECO:0007669"/>
    <property type="project" value="InterPro"/>
</dbReference>
<reference evidence="4" key="1">
    <citation type="submission" date="2025-08" db="UniProtKB">
        <authorList>
            <consortium name="Ensembl"/>
        </authorList>
    </citation>
    <scope>IDENTIFICATION</scope>
</reference>
<feature type="compositionally biased region" description="Basic and acidic residues" evidence="2">
    <location>
        <begin position="495"/>
        <end position="512"/>
    </location>
</feature>
<name>A0A8C5MS83_9ANUR</name>
<proteinExistence type="predicted"/>
<dbReference type="InterPro" id="IPR001584">
    <property type="entry name" value="Integrase_cat-core"/>
</dbReference>
<evidence type="ECO:0000256" key="1">
    <source>
        <dbReference type="ARBA" id="ARBA00039658"/>
    </source>
</evidence>
<dbReference type="GeneTree" id="ENSGT01000000214408"/>
<dbReference type="FunFam" id="1.10.340.70:FF:000001">
    <property type="entry name" value="Retrovirus-related Pol polyprotein from transposon gypsy-like Protein"/>
    <property type="match status" value="1"/>
</dbReference>
<dbReference type="GO" id="GO:0003676">
    <property type="term" value="F:nucleic acid binding"/>
    <property type="evidence" value="ECO:0007669"/>
    <property type="project" value="InterPro"/>
</dbReference>